<dbReference type="InterPro" id="IPR001296">
    <property type="entry name" value="Glyco_trans_1"/>
</dbReference>
<keyword evidence="3" id="KW-1185">Reference proteome</keyword>
<protein>
    <submittedName>
        <fullName evidence="2">D-inositol 3-phosphate glycosyltransferase</fullName>
        <ecNumber evidence="2">2.4.1.250</ecNumber>
    </submittedName>
</protein>
<accession>A0A166AFV0</accession>
<name>A0A166AFV0_9HYPH</name>
<evidence type="ECO:0000313" key="2">
    <source>
        <dbReference type="EMBL" id="KZL21012.1"/>
    </source>
</evidence>
<keyword evidence="2" id="KW-0328">Glycosyltransferase</keyword>
<reference evidence="2 3" key="1">
    <citation type="journal article" date="2016" name="Front. Microbiol.">
        <title>Comparative Genomic Analysis Reveals a Diverse Repertoire of Genes Involved in Prokaryote-Eukaryote Interactions within the Pseudovibrio Genus.</title>
        <authorList>
            <person name="Romano S."/>
            <person name="Fernandez-Guerra A."/>
            <person name="Reen F.J."/>
            <person name="Glockner F.O."/>
            <person name="Crowley S.P."/>
            <person name="O'Sullivan O."/>
            <person name="Cotter P.D."/>
            <person name="Adams C."/>
            <person name="Dobson A.D."/>
            <person name="O'Gara F."/>
        </authorList>
    </citation>
    <scope>NUCLEOTIDE SEQUENCE [LARGE SCALE GENOMIC DNA]</scope>
    <source>
        <strain evidence="2 3">Ad2</strain>
    </source>
</reference>
<dbReference type="Pfam" id="PF00534">
    <property type="entry name" value="Glycos_transf_1"/>
    <property type="match status" value="1"/>
</dbReference>
<dbReference type="PANTHER" id="PTHR45947:SF3">
    <property type="entry name" value="SULFOQUINOVOSYL TRANSFERASE SQD2"/>
    <property type="match status" value="1"/>
</dbReference>
<evidence type="ECO:0000259" key="1">
    <source>
        <dbReference type="Pfam" id="PF00534"/>
    </source>
</evidence>
<sequence length="376" mass="41441">MKVAFTAPMKPLDHPVPSGDRTMGRLIVRALELAGHKVEVASTFRSWRAEGGEDVTREVKKLALTHAQEISEQWIERGDVPDVFLTYHLYHKAPDWIGPYLCAKFNIPYVVVEASRAPKRQSGNWALGFNAADAALAQADQVVALTNSDAQCLSQVLSKDVLTVLPPFLEEARFEISQSVTKGSADGTIRLLCAGMMRAGDKQFSYMVLAAALKQIADLPWRLTIAGDGPARAEIEPLFDRKRTEFIGLIPWQEMPRLYRSHEIFVWPAIREAFGFVFLEAQSCGLPVVGGRVFGVPDIVEEGTSGLLSDEGDASALAQNLMSLIKNPHKRENMAAAAVENIRKNHSLEAGARGLDKVLHAALERHQFKRKAHGGR</sequence>
<evidence type="ECO:0000313" key="3">
    <source>
        <dbReference type="Proteomes" id="UP000076577"/>
    </source>
</evidence>
<dbReference type="EMBL" id="LMCB01000005">
    <property type="protein sequence ID" value="KZL21012.1"/>
    <property type="molecule type" value="Genomic_DNA"/>
</dbReference>
<dbReference type="CDD" id="cd03801">
    <property type="entry name" value="GT4_PimA-like"/>
    <property type="match status" value="1"/>
</dbReference>
<dbReference type="AlphaFoldDB" id="A0A166AFV0"/>
<dbReference type="OrthoDB" id="5443996at2"/>
<dbReference type="RefSeq" id="WP_068003191.1">
    <property type="nucleotide sequence ID" value="NZ_FOFM01000001.1"/>
</dbReference>
<organism evidence="2 3">
    <name type="scientific">Pseudovibrio axinellae</name>
    <dbReference type="NCBI Taxonomy" id="989403"/>
    <lineage>
        <taxon>Bacteria</taxon>
        <taxon>Pseudomonadati</taxon>
        <taxon>Pseudomonadota</taxon>
        <taxon>Alphaproteobacteria</taxon>
        <taxon>Hyphomicrobiales</taxon>
        <taxon>Stappiaceae</taxon>
        <taxon>Pseudovibrio</taxon>
    </lineage>
</organism>
<proteinExistence type="predicted"/>
<dbReference type="PATRIC" id="fig|989403.3.peg.1081"/>
<gene>
    <name evidence="2" type="primary">mshA_2</name>
    <name evidence="2" type="ORF">PsAD2_01004</name>
</gene>
<comment type="caution">
    <text evidence="2">The sequence shown here is derived from an EMBL/GenBank/DDBJ whole genome shotgun (WGS) entry which is preliminary data.</text>
</comment>
<dbReference type="Gene3D" id="3.40.50.2000">
    <property type="entry name" value="Glycogen Phosphorylase B"/>
    <property type="match status" value="2"/>
</dbReference>
<dbReference type="SUPFAM" id="SSF53756">
    <property type="entry name" value="UDP-Glycosyltransferase/glycogen phosphorylase"/>
    <property type="match status" value="1"/>
</dbReference>
<dbReference type="EC" id="2.4.1.250" evidence="2"/>
<dbReference type="InterPro" id="IPR050194">
    <property type="entry name" value="Glycosyltransferase_grp1"/>
</dbReference>
<keyword evidence="2" id="KW-0808">Transferase</keyword>
<feature type="domain" description="Glycosyl transferase family 1" evidence="1">
    <location>
        <begin position="202"/>
        <end position="338"/>
    </location>
</feature>
<dbReference type="Proteomes" id="UP000076577">
    <property type="component" value="Unassembled WGS sequence"/>
</dbReference>
<dbReference type="GO" id="GO:0102710">
    <property type="term" value="F:D-inositol-3-phosphate glycosyltransferase activity"/>
    <property type="evidence" value="ECO:0007669"/>
    <property type="project" value="UniProtKB-EC"/>
</dbReference>
<dbReference type="PANTHER" id="PTHR45947">
    <property type="entry name" value="SULFOQUINOVOSYL TRANSFERASE SQD2"/>
    <property type="match status" value="1"/>
</dbReference>
<dbReference type="STRING" id="989403.SAMN05421798_101397"/>